<dbReference type="AlphaFoldDB" id="A0A8C5FLW7"/>
<dbReference type="Proteomes" id="UP000694546">
    <property type="component" value="Chromosome 13"/>
</dbReference>
<dbReference type="SUPFAM" id="SSF52047">
    <property type="entry name" value="RNI-like"/>
    <property type="match status" value="1"/>
</dbReference>
<reference evidence="2" key="2">
    <citation type="submission" date="2025-09" db="UniProtKB">
        <authorList>
            <consortium name="Ensembl"/>
        </authorList>
    </citation>
    <scope>IDENTIFICATION</scope>
</reference>
<name>A0A8C5FLW7_GADMO</name>
<evidence type="ECO:0000313" key="3">
    <source>
        <dbReference type="Proteomes" id="UP000694546"/>
    </source>
</evidence>
<dbReference type="Pfam" id="PF12937">
    <property type="entry name" value="F-box-like"/>
    <property type="match status" value="1"/>
</dbReference>
<sequence length="420" mass="47743">MANLLHHLPADVLLHVFTYLPAADKFNVRVCCKYFDQLVSHRSLWEDYTACFSFKNGRYNPQFWTSLARRGLKRAVVLGGLKEKHWIQLASTLPSLSTLVVDNGIEECARHLNKFPKLRSLALRANNTRNAFTVIKCLTVVDPELMTCISLCNVDFLSPEHFLAFLSQFTNLTSLEYHSAGDIRNQVQMFHCIISGLPKLKHFSWAMNNYSKYVSVPEKGLGEPADCFSNQTLTSLELVVYDDSCLSNDTMRSLTRLQSLTVVYMGSQGHRLKTWLSHVPQLSTLVIKGGPPSREYGGSIPAKVTSLTMRVNQLTSADLAVIASKVQGLLHLHLEPWPSDCHTGMIFKLFPNLKSIKLRIWQIGEKNFLDLHRFRSMQRIEVMDDSPRIAEISRQLQTLNDKIRILTSSGPRDPWACYHH</sequence>
<dbReference type="InterPro" id="IPR036047">
    <property type="entry name" value="F-box-like_dom_sf"/>
</dbReference>
<dbReference type="InterPro" id="IPR032675">
    <property type="entry name" value="LRR_dom_sf"/>
</dbReference>
<dbReference type="Gene3D" id="1.20.1280.50">
    <property type="match status" value="1"/>
</dbReference>
<evidence type="ECO:0000313" key="2">
    <source>
        <dbReference type="Ensembl" id="ENSGMOP00000046220.1"/>
    </source>
</evidence>
<evidence type="ECO:0000259" key="1">
    <source>
        <dbReference type="PROSITE" id="PS50181"/>
    </source>
</evidence>
<organism evidence="2 3">
    <name type="scientific">Gadus morhua</name>
    <name type="common">Atlantic cod</name>
    <dbReference type="NCBI Taxonomy" id="8049"/>
    <lineage>
        <taxon>Eukaryota</taxon>
        <taxon>Metazoa</taxon>
        <taxon>Chordata</taxon>
        <taxon>Craniata</taxon>
        <taxon>Vertebrata</taxon>
        <taxon>Euteleostomi</taxon>
        <taxon>Actinopterygii</taxon>
        <taxon>Neopterygii</taxon>
        <taxon>Teleostei</taxon>
        <taxon>Neoteleostei</taxon>
        <taxon>Acanthomorphata</taxon>
        <taxon>Zeiogadaria</taxon>
        <taxon>Gadariae</taxon>
        <taxon>Gadiformes</taxon>
        <taxon>Gadoidei</taxon>
        <taxon>Gadidae</taxon>
        <taxon>Gadus</taxon>
    </lineage>
</organism>
<dbReference type="PROSITE" id="PS50181">
    <property type="entry name" value="FBOX"/>
    <property type="match status" value="1"/>
</dbReference>
<keyword evidence="3" id="KW-1185">Reference proteome</keyword>
<proteinExistence type="predicted"/>
<dbReference type="Ensembl" id="ENSGMOT00000033102.1">
    <property type="protein sequence ID" value="ENSGMOP00000046220.1"/>
    <property type="gene ID" value="ENSGMOG00000031831.1"/>
</dbReference>
<dbReference type="Gene3D" id="3.80.10.10">
    <property type="entry name" value="Ribonuclease Inhibitor"/>
    <property type="match status" value="1"/>
</dbReference>
<dbReference type="InterPro" id="IPR001810">
    <property type="entry name" value="F-box_dom"/>
</dbReference>
<accession>A0A8C5FLW7</accession>
<dbReference type="GeneTree" id="ENSGT00530000069038"/>
<dbReference type="OMA" id="HIDPWPS"/>
<protein>
    <recommendedName>
        <fullName evidence="1">F-box domain-containing protein</fullName>
    </recommendedName>
</protein>
<dbReference type="SMART" id="SM00256">
    <property type="entry name" value="FBOX"/>
    <property type="match status" value="1"/>
</dbReference>
<feature type="domain" description="F-box" evidence="1">
    <location>
        <begin position="2"/>
        <end position="48"/>
    </location>
</feature>
<reference evidence="2" key="1">
    <citation type="submission" date="2025-08" db="UniProtKB">
        <authorList>
            <consortium name="Ensembl"/>
        </authorList>
    </citation>
    <scope>IDENTIFICATION</scope>
</reference>
<dbReference type="SUPFAM" id="SSF81383">
    <property type="entry name" value="F-box domain"/>
    <property type="match status" value="1"/>
</dbReference>